<evidence type="ECO:0000313" key="2">
    <source>
        <dbReference type="EMBL" id="DAE08700.1"/>
    </source>
</evidence>
<reference evidence="2" key="1">
    <citation type="journal article" date="2021" name="Proc. Natl. Acad. Sci. U.S.A.">
        <title>A Catalog of Tens of Thousands of Viruses from Human Metagenomes Reveals Hidden Associations with Chronic Diseases.</title>
        <authorList>
            <person name="Tisza M.J."/>
            <person name="Buck C.B."/>
        </authorList>
    </citation>
    <scope>NUCLEOTIDE SEQUENCE</scope>
    <source>
        <strain evidence="2">Ct3lF2</strain>
    </source>
</reference>
<feature type="compositionally biased region" description="Polar residues" evidence="1">
    <location>
        <begin position="202"/>
        <end position="211"/>
    </location>
</feature>
<sequence length="282" mass="30553">MRFWRRKATLQIGSSRYLLDDLRFSFEVMSEDDAGVPICKLEVYNLAPSTRAAIAKGVPVIVNAGYQGDVGSVFVGSVASFSHEEGDIDVATKITAADSLQQWLGAHVNKSYKGPIDAQTILADLLALFGVEVGLCLLAENPTYKRGKVCTGKLKDILTSLVCTDCKSRLILRTGQIVIAPPDMGVTTGYLLTPQTGLLKSSSKSESQTVNTTAKATKKTRVQQSEAEGNEKRECLLNYHIGVGDVVVIQDSSTYGSYMVKKVTHKGDRSGDWKTIMEVIPA</sequence>
<accession>A0A8S5PR46</accession>
<feature type="region of interest" description="Disordered" evidence="1">
    <location>
        <begin position="202"/>
        <end position="227"/>
    </location>
</feature>
<dbReference type="EMBL" id="BK015473">
    <property type="protein sequence ID" value="DAE08700.1"/>
    <property type="molecule type" value="Genomic_DNA"/>
</dbReference>
<proteinExistence type="predicted"/>
<organism evidence="2">
    <name type="scientific">Siphoviridae sp. ct3lF2</name>
    <dbReference type="NCBI Taxonomy" id="2825324"/>
    <lineage>
        <taxon>Viruses</taxon>
        <taxon>Duplodnaviria</taxon>
        <taxon>Heunggongvirae</taxon>
        <taxon>Uroviricota</taxon>
        <taxon>Caudoviricetes</taxon>
    </lineage>
</organism>
<protein>
    <submittedName>
        <fullName evidence="2">Tail protein</fullName>
    </submittedName>
</protein>
<evidence type="ECO:0000256" key="1">
    <source>
        <dbReference type="SAM" id="MobiDB-lite"/>
    </source>
</evidence>
<name>A0A8S5PR46_9CAUD</name>
<dbReference type="NCBIfam" id="NF047561">
    <property type="entry name" value="orf58_phage_fam"/>
    <property type="match status" value="1"/>
</dbReference>